<gene>
    <name evidence="7" type="ORF">OsI_34488</name>
</gene>
<evidence type="ECO:0000256" key="3">
    <source>
        <dbReference type="ARBA" id="ARBA00022750"/>
    </source>
</evidence>
<evidence type="ECO:0000256" key="5">
    <source>
        <dbReference type="ARBA" id="ARBA00023180"/>
    </source>
</evidence>
<dbReference type="CDD" id="cd05476">
    <property type="entry name" value="pepsin_A_like_plant"/>
    <property type="match status" value="1"/>
</dbReference>
<dbReference type="GO" id="GO:0005576">
    <property type="term" value="C:extracellular region"/>
    <property type="evidence" value="ECO:0007669"/>
    <property type="project" value="TreeGrafter"/>
</dbReference>
<feature type="domain" description="Peptidase A1" evidence="6">
    <location>
        <begin position="28"/>
        <end position="334"/>
    </location>
</feature>
<sequence length="342" mass="35432">MRGRLLADAAVAGGGGGVVPIYWSQPLYMANLTIGTPPQPASAIIHLAGEFVWTQCSPCRRCFKQDLPLFNRYEVETMFGDTSGIGGTDTFAIGTATASLAFGCAMDSNIKQLLGASGVVGLGRTPWSLVGQMNATAFSYCLAPHGAAGKKSALLLGASAKLAGGKSAATTPLVNTSDDSSDYMIHLEGIKFGDVIIEPPPNGSVVLVDTIFGVSFLVDAAFHAIKKAVTVAVGAAPMATPTKPFDLCFPKAAAAAGANSSLPLPDVVLTFQGAAALTVPPSKYMYDAGNGTVCLAMMSSAMLNLTTELSILGRLHQENIHFLFDLDKETLSFEPADCSSLS</sequence>
<dbReference type="PANTHER" id="PTHR47967:SF17">
    <property type="entry name" value="EUKARYOTIC ASPARTYL PROTEASE FAMILY PROTEIN, EXPRESSED"/>
    <property type="match status" value="1"/>
</dbReference>
<dbReference type="OMA" id="YVVNFTI"/>
<dbReference type="Proteomes" id="UP000007015">
    <property type="component" value="Chromosome 10"/>
</dbReference>
<reference evidence="7 8" key="1">
    <citation type="journal article" date="2005" name="PLoS Biol.">
        <title>The genomes of Oryza sativa: a history of duplications.</title>
        <authorList>
            <person name="Yu J."/>
            <person name="Wang J."/>
            <person name="Lin W."/>
            <person name="Li S."/>
            <person name="Li H."/>
            <person name="Zhou J."/>
            <person name="Ni P."/>
            <person name="Dong W."/>
            <person name="Hu S."/>
            <person name="Zeng C."/>
            <person name="Zhang J."/>
            <person name="Zhang Y."/>
            <person name="Li R."/>
            <person name="Xu Z."/>
            <person name="Li S."/>
            <person name="Li X."/>
            <person name="Zheng H."/>
            <person name="Cong L."/>
            <person name="Lin L."/>
            <person name="Yin J."/>
            <person name="Geng J."/>
            <person name="Li G."/>
            <person name="Shi J."/>
            <person name="Liu J."/>
            <person name="Lv H."/>
            <person name="Li J."/>
            <person name="Wang J."/>
            <person name="Deng Y."/>
            <person name="Ran L."/>
            <person name="Shi X."/>
            <person name="Wang X."/>
            <person name="Wu Q."/>
            <person name="Li C."/>
            <person name="Ren X."/>
            <person name="Wang J."/>
            <person name="Wang X."/>
            <person name="Li D."/>
            <person name="Liu D."/>
            <person name="Zhang X."/>
            <person name="Ji Z."/>
            <person name="Zhao W."/>
            <person name="Sun Y."/>
            <person name="Zhang Z."/>
            <person name="Bao J."/>
            <person name="Han Y."/>
            <person name="Dong L."/>
            <person name="Ji J."/>
            <person name="Chen P."/>
            <person name="Wu S."/>
            <person name="Liu J."/>
            <person name="Xiao Y."/>
            <person name="Bu D."/>
            <person name="Tan J."/>
            <person name="Yang L."/>
            <person name="Ye C."/>
            <person name="Zhang J."/>
            <person name="Xu J."/>
            <person name="Zhou Y."/>
            <person name="Yu Y."/>
            <person name="Zhang B."/>
            <person name="Zhuang S."/>
            <person name="Wei H."/>
            <person name="Liu B."/>
            <person name="Lei M."/>
            <person name="Yu H."/>
            <person name="Li Y."/>
            <person name="Xu H."/>
            <person name="Wei S."/>
            <person name="He X."/>
            <person name="Fang L."/>
            <person name="Zhang Z."/>
            <person name="Zhang Y."/>
            <person name="Huang X."/>
            <person name="Su Z."/>
            <person name="Tong W."/>
            <person name="Li J."/>
            <person name="Tong Z."/>
            <person name="Li S."/>
            <person name="Ye J."/>
            <person name="Wang L."/>
            <person name="Fang L."/>
            <person name="Lei T."/>
            <person name="Chen C."/>
            <person name="Chen H."/>
            <person name="Xu Z."/>
            <person name="Li H."/>
            <person name="Huang H."/>
            <person name="Zhang F."/>
            <person name="Xu H."/>
            <person name="Li N."/>
            <person name="Zhao C."/>
            <person name="Li S."/>
            <person name="Dong L."/>
            <person name="Huang Y."/>
            <person name="Li L."/>
            <person name="Xi Y."/>
            <person name="Qi Q."/>
            <person name="Li W."/>
            <person name="Zhang B."/>
            <person name="Hu W."/>
            <person name="Zhang Y."/>
            <person name="Tian X."/>
            <person name="Jiao Y."/>
            <person name="Liang X."/>
            <person name="Jin J."/>
            <person name="Gao L."/>
            <person name="Zheng W."/>
            <person name="Hao B."/>
            <person name="Liu S."/>
            <person name="Wang W."/>
            <person name="Yuan L."/>
            <person name="Cao M."/>
            <person name="McDermott J."/>
            <person name="Samudrala R."/>
            <person name="Wang J."/>
            <person name="Wong G.K."/>
            <person name="Yang H."/>
        </authorList>
    </citation>
    <scope>NUCLEOTIDE SEQUENCE [LARGE SCALE GENOMIC DNA]</scope>
    <source>
        <strain evidence="8">cv. 93-11</strain>
    </source>
</reference>
<dbReference type="SUPFAM" id="SSF50630">
    <property type="entry name" value="Acid proteases"/>
    <property type="match status" value="1"/>
</dbReference>
<evidence type="ECO:0000259" key="6">
    <source>
        <dbReference type="PROSITE" id="PS51767"/>
    </source>
</evidence>
<dbReference type="PANTHER" id="PTHR47967">
    <property type="entry name" value="OS07G0603500 PROTEIN-RELATED"/>
    <property type="match status" value="1"/>
</dbReference>
<dbReference type="InterPro" id="IPR021109">
    <property type="entry name" value="Peptidase_aspartic_dom_sf"/>
</dbReference>
<dbReference type="InterPro" id="IPR033121">
    <property type="entry name" value="PEPTIDASE_A1"/>
</dbReference>
<keyword evidence="8" id="KW-1185">Reference proteome</keyword>
<dbReference type="GO" id="GO:0006508">
    <property type="term" value="P:proteolysis"/>
    <property type="evidence" value="ECO:0007669"/>
    <property type="project" value="UniProtKB-KW"/>
</dbReference>
<organism evidence="7 8">
    <name type="scientific">Oryza sativa subsp. indica</name>
    <name type="common">Rice</name>
    <dbReference type="NCBI Taxonomy" id="39946"/>
    <lineage>
        <taxon>Eukaryota</taxon>
        <taxon>Viridiplantae</taxon>
        <taxon>Streptophyta</taxon>
        <taxon>Embryophyta</taxon>
        <taxon>Tracheophyta</taxon>
        <taxon>Spermatophyta</taxon>
        <taxon>Magnoliopsida</taxon>
        <taxon>Liliopsida</taxon>
        <taxon>Poales</taxon>
        <taxon>Poaceae</taxon>
        <taxon>BOP clade</taxon>
        <taxon>Oryzoideae</taxon>
        <taxon>Oryzeae</taxon>
        <taxon>Oryzinae</taxon>
        <taxon>Oryza</taxon>
        <taxon>Oryza sativa</taxon>
    </lineage>
</organism>
<proteinExistence type="inferred from homology"/>
<dbReference type="InterPro" id="IPR051708">
    <property type="entry name" value="Plant_Aspart_Prot_A1"/>
</dbReference>
<dbReference type="STRING" id="39946.A2Z9S6"/>
<dbReference type="InterPro" id="IPR032861">
    <property type="entry name" value="TAXi_N"/>
</dbReference>
<protein>
    <recommendedName>
        <fullName evidence="6">Peptidase A1 domain-containing protein</fullName>
    </recommendedName>
</protein>
<accession>A2Z9S6</accession>
<keyword evidence="4" id="KW-0378">Hydrolase</keyword>
<keyword evidence="2" id="KW-0645">Protease</keyword>
<keyword evidence="3" id="KW-0064">Aspartyl protease</keyword>
<evidence type="ECO:0000256" key="4">
    <source>
        <dbReference type="ARBA" id="ARBA00022801"/>
    </source>
</evidence>
<name>A2Z9S6_ORYSI</name>
<keyword evidence="5" id="KW-0325">Glycoprotein</keyword>
<dbReference type="PROSITE" id="PS51767">
    <property type="entry name" value="PEPTIDASE_A1"/>
    <property type="match status" value="1"/>
</dbReference>
<dbReference type="EMBL" id="CM000135">
    <property type="protein sequence ID" value="EAY79360.1"/>
    <property type="molecule type" value="Genomic_DNA"/>
</dbReference>
<evidence type="ECO:0000256" key="2">
    <source>
        <dbReference type="ARBA" id="ARBA00022670"/>
    </source>
</evidence>
<dbReference type="InterPro" id="IPR034161">
    <property type="entry name" value="Pepsin-like_plant"/>
</dbReference>
<dbReference type="FunFam" id="2.40.70.10:FF:000057">
    <property type="entry name" value="Eukaryotic aspartyl protease family protein"/>
    <property type="match status" value="1"/>
</dbReference>
<comment type="similarity">
    <text evidence="1">Belongs to the peptidase A1 family.</text>
</comment>
<dbReference type="Pfam" id="PF14541">
    <property type="entry name" value="TAXi_C"/>
    <property type="match status" value="1"/>
</dbReference>
<dbReference type="GO" id="GO:0004190">
    <property type="term" value="F:aspartic-type endopeptidase activity"/>
    <property type="evidence" value="ECO:0007669"/>
    <property type="project" value="UniProtKB-KW"/>
</dbReference>
<dbReference type="AlphaFoldDB" id="A2Z9S6"/>
<dbReference type="InterPro" id="IPR032799">
    <property type="entry name" value="TAXi_C"/>
</dbReference>
<evidence type="ECO:0000313" key="7">
    <source>
        <dbReference type="EMBL" id="EAY79360.1"/>
    </source>
</evidence>
<dbReference type="HOGENOM" id="CLU_005738_1_1_1"/>
<evidence type="ECO:0000256" key="1">
    <source>
        <dbReference type="ARBA" id="ARBA00007447"/>
    </source>
</evidence>
<dbReference type="Gene3D" id="2.40.70.10">
    <property type="entry name" value="Acid Proteases"/>
    <property type="match status" value="3"/>
</dbReference>
<dbReference type="Gramene" id="BGIOSGA033370-TA">
    <property type="protein sequence ID" value="BGIOSGA033370-PA"/>
    <property type="gene ID" value="BGIOSGA033370"/>
</dbReference>
<dbReference type="Pfam" id="PF14543">
    <property type="entry name" value="TAXi_N"/>
    <property type="match status" value="1"/>
</dbReference>
<evidence type="ECO:0000313" key="8">
    <source>
        <dbReference type="Proteomes" id="UP000007015"/>
    </source>
</evidence>